<sequence>MDIQSGGGQDVFQVDRNTPSSSESDDEYSDRNVEDLINDDPESSASQNESEYVIGVKNKSKKRRGIDKRKTTEKRKDYVNLDDDDYDLLGENLGLPVWHRRKYRRVRVGSSGDEAENDIEKQLFPDEDHPTAQTNDAALEMDLEIHSSSEAEDVDDFIVDDEGQPISKHRYE</sequence>
<dbReference type="Pfam" id="PF14632">
    <property type="entry name" value="SPT6_acidic"/>
    <property type="match status" value="1"/>
</dbReference>
<feature type="domain" description="Spt6 acidic N-terminal" evidence="2">
    <location>
        <begin position="22"/>
        <end position="109"/>
    </location>
</feature>
<protein>
    <recommendedName>
        <fullName evidence="2">Spt6 acidic N-terminal domain-containing protein</fullName>
    </recommendedName>
</protein>
<dbReference type="Proteomes" id="UP001165289">
    <property type="component" value="Unassembled WGS sequence"/>
</dbReference>
<dbReference type="InterPro" id="IPR028083">
    <property type="entry name" value="Spt6_acidic_N_dom"/>
</dbReference>
<feature type="compositionally biased region" description="Basic residues" evidence="1">
    <location>
        <begin position="58"/>
        <end position="67"/>
    </location>
</feature>
<name>A0AAV7JJD6_9METZ</name>
<organism evidence="3 4">
    <name type="scientific">Oopsacas minuta</name>
    <dbReference type="NCBI Taxonomy" id="111878"/>
    <lineage>
        <taxon>Eukaryota</taxon>
        <taxon>Metazoa</taxon>
        <taxon>Porifera</taxon>
        <taxon>Hexactinellida</taxon>
        <taxon>Hexasterophora</taxon>
        <taxon>Lyssacinosida</taxon>
        <taxon>Leucopsacidae</taxon>
        <taxon>Oopsacas</taxon>
    </lineage>
</organism>
<accession>A0AAV7JJD6</accession>
<dbReference type="AlphaFoldDB" id="A0AAV7JJD6"/>
<proteinExistence type="predicted"/>
<keyword evidence="4" id="KW-1185">Reference proteome</keyword>
<gene>
    <name evidence="3" type="ORF">LOD99_8054</name>
</gene>
<dbReference type="EMBL" id="JAKMXF010000329">
    <property type="protein sequence ID" value="KAI6648574.1"/>
    <property type="molecule type" value="Genomic_DNA"/>
</dbReference>
<evidence type="ECO:0000313" key="3">
    <source>
        <dbReference type="EMBL" id="KAI6648574.1"/>
    </source>
</evidence>
<feature type="region of interest" description="Disordered" evidence="1">
    <location>
        <begin position="148"/>
        <end position="172"/>
    </location>
</feature>
<feature type="compositionally biased region" description="Acidic residues" evidence="1">
    <location>
        <begin position="150"/>
        <end position="163"/>
    </location>
</feature>
<evidence type="ECO:0000313" key="4">
    <source>
        <dbReference type="Proteomes" id="UP001165289"/>
    </source>
</evidence>
<reference evidence="3 4" key="1">
    <citation type="journal article" date="2023" name="BMC Biol.">
        <title>The compact genome of the sponge Oopsacas minuta (Hexactinellida) is lacking key metazoan core genes.</title>
        <authorList>
            <person name="Santini S."/>
            <person name="Schenkelaars Q."/>
            <person name="Jourda C."/>
            <person name="Duchesne M."/>
            <person name="Belahbib H."/>
            <person name="Rocher C."/>
            <person name="Selva M."/>
            <person name="Riesgo A."/>
            <person name="Vervoort M."/>
            <person name="Leys S.P."/>
            <person name="Kodjabachian L."/>
            <person name="Le Bivic A."/>
            <person name="Borchiellini C."/>
            <person name="Claverie J.M."/>
            <person name="Renard E."/>
        </authorList>
    </citation>
    <scope>NUCLEOTIDE SEQUENCE [LARGE SCALE GENOMIC DNA]</scope>
    <source>
        <strain evidence="3">SPO-2</strain>
    </source>
</reference>
<feature type="region of interest" description="Disordered" evidence="1">
    <location>
        <begin position="1"/>
        <end position="75"/>
    </location>
</feature>
<comment type="caution">
    <text evidence="3">The sequence shown here is derived from an EMBL/GenBank/DDBJ whole genome shotgun (WGS) entry which is preliminary data.</text>
</comment>
<evidence type="ECO:0000256" key="1">
    <source>
        <dbReference type="SAM" id="MobiDB-lite"/>
    </source>
</evidence>
<evidence type="ECO:0000259" key="2">
    <source>
        <dbReference type="Pfam" id="PF14632"/>
    </source>
</evidence>